<dbReference type="RefSeq" id="WP_009150749.1">
    <property type="nucleotide sequence ID" value="NZ_CP121471.1"/>
</dbReference>
<reference evidence="3 4" key="2">
    <citation type="submission" date="2011-11" db="EMBL/GenBank/DDBJ databases">
        <authorList>
            <consortium name="US DOE Joint Genome Institute"/>
            <person name="Lucas S."/>
            <person name="Han J."/>
            <person name="Lapidus A."/>
            <person name="Cheng J.-F."/>
            <person name="Goodwin L."/>
            <person name="Pitluck S."/>
            <person name="Peters L."/>
            <person name="Ovchinnikova G."/>
            <person name="Zhang X."/>
            <person name="Detter J.C."/>
            <person name="Han C."/>
            <person name="Tapia R."/>
            <person name="Land M."/>
            <person name="Hauser L."/>
            <person name="Kyrpides N."/>
            <person name="Ivanova N."/>
            <person name="Pagani I."/>
            <person name="Vogl K."/>
            <person name="Liu Z."/>
            <person name="Overmann J."/>
            <person name="Frigaard N.-U."/>
            <person name="Bryant D."/>
            <person name="Woyke T."/>
        </authorList>
    </citation>
    <scope>NUCLEOTIDE SEQUENCE [LARGE SCALE GENOMIC DNA]</scope>
    <source>
        <strain evidence="3 4">970</strain>
    </source>
</reference>
<evidence type="ECO:0000259" key="2">
    <source>
        <dbReference type="Pfam" id="PF13193"/>
    </source>
</evidence>
<evidence type="ECO:0000313" key="4">
    <source>
        <dbReference type="Proteomes" id="UP000002964"/>
    </source>
</evidence>
<dbReference type="InterPro" id="IPR025110">
    <property type="entry name" value="AMP-bd_C"/>
</dbReference>
<dbReference type="PANTHER" id="PTHR43767:SF1">
    <property type="entry name" value="NONRIBOSOMAL PEPTIDE SYNTHASE PES1 (EUROFUNG)-RELATED"/>
    <property type="match status" value="1"/>
</dbReference>
<keyword evidence="4" id="KW-1185">Reference proteome</keyword>
<dbReference type="eggNOG" id="COG0318">
    <property type="taxonomic scope" value="Bacteria"/>
</dbReference>
<dbReference type="PROSITE" id="PS00455">
    <property type="entry name" value="AMP_BINDING"/>
    <property type="match status" value="1"/>
</dbReference>
<proteinExistence type="predicted"/>
<protein>
    <submittedName>
        <fullName evidence="3">Acyl-CoA synthetase (AMP-forming)/AMP-acid ligase II</fullName>
    </submittedName>
</protein>
<dbReference type="STRING" id="631362.Thi970DRAFT_03973"/>
<gene>
    <name evidence="3" type="ORF">Thi970DRAFT_03973</name>
</gene>
<reference evidence="4" key="1">
    <citation type="submission" date="2011-06" db="EMBL/GenBank/DDBJ databases">
        <authorList>
            <consortium name="US DOE Joint Genome Institute (JGI-PGF)"/>
            <person name="Lucas S."/>
            <person name="Han J."/>
            <person name="Lapidus A."/>
            <person name="Cheng J.-F."/>
            <person name="Goodwin L."/>
            <person name="Pitluck S."/>
            <person name="Peters L."/>
            <person name="Land M.L."/>
            <person name="Hauser L."/>
            <person name="Vogl K."/>
            <person name="Liu Z."/>
            <person name="Overmann J."/>
            <person name="Frigaard N.-U."/>
            <person name="Bryant D.A."/>
            <person name="Woyke T.J."/>
        </authorList>
    </citation>
    <scope>NUCLEOTIDE SEQUENCE [LARGE SCALE GENOMIC DNA]</scope>
    <source>
        <strain evidence="4">970</strain>
    </source>
</reference>
<dbReference type="Pfam" id="PF00501">
    <property type="entry name" value="AMP-binding"/>
    <property type="match status" value="1"/>
</dbReference>
<dbReference type="InterPro" id="IPR042099">
    <property type="entry name" value="ANL_N_sf"/>
</dbReference>
<dbReference type="InterPro" id="IPR000873">
    <property type="entry name" value="AMP-dep_synth/lig_dom"/>
</dbReference>
<accession>H8Z4T9</accession>
<dbReference type="Proteomes" id="UP000002964">
    <property type="component" value="Unassembled WGS sequence"/>
</dbReference>
<dbReference type="InterPro" id="IPR045851">
    <property type="entry name" value="AMP-bd_C_sf"/>
</dbReference>
<dbReference type="AlphaFoldDB" id="H8Z4T9"/>
<sequence>MTALQSLPQGFRLTASRYAATPAILTDEKTWTYADLDIASDGIAAGLAAHGIVPGERVGLYCPNDADFVCCYLGILKAGACAVPINLLLPPTAIAFALKDAGVKALCFHAAFAEQSTAALAELPGVALRIGIGAVPSDLIDCRLDDLASKSEPPALSIDPEQAPAVILYTSGTTGRPKGAVLTHANLAANARAVAEVLEVRPGDSGGQSGDRFLVVLPMFHAFAATVGILTPLLAGAALIPVPRFDPALITEAIGNHRATIFLGVPSLYAVLLRLDDSQTARWRSVRLCISGGAAMPEAVMQAFEARFSVPILEGDGPTECGPVTCVNPPAGPRKPRSVGPPLPGVEMRIADPDGNWQAQGEHGEVCVRGPSVMRGYWKLPEETRASFHGDWFRTGDLGWRDSDGWFFLVDRIKDLIITNGMNVYPRIIEEVLIRHPGVAEAAVVGEPHPLHGEIPVAYVTAAPEQTKLDLSALKDWCRSQLGRHELPRRFEQLDALPKNAAGKILKRELRRSGEHERGVMT</sequence>
<dbReference type="CDD" id="cd05936">
    <property type="entry name" value="FC-FACS_FadD_like"/>
    <property type="match status" value="1"/>
</dbReference>
<feature type="domain" description="AMP-binding enzyme C-terminal" evidence="2">
    <location>
        <begin position="429"/>
        <end position="504"/>
    </location>
</feature>
<feature type="domain" description="AMP-dependent synthetase/ligase" evidence="1">
    <location>
        <begin position="13"/>
        <end position="378"/>
    </location>
</feature>
<dbReference type="OrthoDB" id="5296889at2"/>
<name>H8Z4T9_9GAMM</name>
<dbReference type="GO" id="GO:0016878">
    <property type="term" value="F:acid-thiol ligase activity"/>
    <property type="evidence" value="ECO:0007669"/>
    <property type="project" value="UniProtKB-ARBA"/>
</dbReference>
<keyword evidence="3" id="KW-0436">Ligase</keyword>
<dbReference type="Gene3D" id="3.30.300.30">
    <property type="match status" value="1"/>
</dbReference>
<dbReference type="EMBL" id="JH603170">
    <property type="protein sequence ID" value="EIC20346.1"/>
    <property type="molecule type" value="Genomic_DNA"/>
</dbReference>
<dbReference type="HOGENOM" id="CLU_000022_59_10_6"/>
<evidence type="ECO:0000259" key="1">
    <source>
        <dbReference type="Pfam" id="PF00501"/>
    </source>
</evidence>
<organism evidence="3 4">
    <name type="scientific">Thiorhodovibrio frisius</name>
    <dbReference type="NCBI Taxonomy" id="631362"/>
    <lineage>
        <taxon>Bacteria</taxon>
        <taxon>Pseudomonadati</taxon>
        <taxon>Pseudomonadota</taxon>
        <taxon>Gammaproteobacteria</taxon>
        <taxon>Chromatiales</taxon>
        <taxon>Chromatiaceae</taxon>
        <taxon>Thiorhodovibrio</taxon>
    </lineage>
</organism>
<dbReference type="PANTHER" id="PTHR43767">
    <property type="entry name" value="LONG-CHAIN-FATTY-ACID--COA LIGASE"/>
    <property type="match status" value="1"/>
</dbReference>
<evidence type="ECO:0000313" key="3">
    <source>
        <dbReference type="EMBL" id="EIC20346.1"/>
    </source>
</evidence>
<dbReference type="InterPro" id="IPR050237">
    <property type="entry name" value="ATP-dep_AMP-bd_enzyme"/>
</dbReference>
<dbReference type="InterPro" id="IPR020845">
    <property type="entry name" value="AMP-binding_CS"/>
</dbReference>
<dbReference type="Pfam" id="PF13193">
    <property type="entry name" value="AMP-binding_C"/>
    <property type="match status" value="1"/>
</dbReference>
<dbReference type="Gene3D" id="3.40.50.12780">
    <property type="entry name" value="N-terminal domain of ligase-like"/>
    <property type="match status" value="1"/>
</dbReference>
<dbReference type="SUPFAM" id="SSF56801">
    <property type="entry name" value="Acetyl-CoA synthetase-like"/>
    <property type="match status" value="1"/>
</dbReference>